<dbReference type="AlphaFoldDB" id="A0A4C1YJ72"/>
<keyword evidence="3" id="KW-1185">Reference proteome</keyword>
<name>A0A4C1YJ72_EUMVA</name>
<dbReference type="OrthoDB" id="412981at2759"/>
<feature type="region of interest" description="Disordered" evidence="1">
    <location>
        <begin position="90"/>
        <end position="110"/>
    </location>
</feature>
<dbReference type="Proteomes" id="UP000299102">
    <property type="component" value="Unassembled WGS sequence"/>
</dbReference>
<evidence type="ECO:0000313" key="3">
    <source>
        <dbReference type="Proteomes" id="UP000299102"/>
    </source>
</evidence>
<comment type="caution">
    <text evidence="2">The sequence shown here is derived from an EMBL/GenBank/DDBJ whole genome shotgun (WGS) entry which is preliminary data.</text>
</comment>
<evidence type="ECO:0000313" key="2">
    <source>
        <dbReference type="EMBL" id="GBP74679.1"/>
    </source>
</evidence>
<reference evidence="2 3" key="1">
    <citation type="journal article" date="2019" name="Commun. Biol.">
        <title>The bagworm genome reveals a unique fibroin gene that provides high tensile strength.</title>
        <authorList>
            <person name="Kono N."/>
            <person name="Nakamura H."/>
            <person name="Ohtoshi R."/>
            <person name="Tomita M."/>
            <person name="Numata K."/>
            <person name="Arakawa K."/>
        </authorList>
    </citation>
    <scope>NUCLEOTIDE SEQUENCE [LARGE SCALE GENOMIC DNA]</scope>
</reference>
<proteinExistence type="predicted"/>
<accession>A0A4C1YJ72</accession>
<evidence type="ECO:0000256" key="1">
    <source>
        <dbReference type="SAM" id="MobiDB-lite"/>
    </source>
</evidence>
<protein>
    <submittedName>
        <fullName evidence="2">Uncharacterized protein</fullName>
    </submittedName>
</protein>
<organism evidence="2 3">
    <name type="scientific">Eumeta variegata</name>
    <name type="common">Bagworm moth</name>
    <name type="synonym">Eumeta japonica</name>
    <dbReference type="NCBI Taxonomy" id="151549"/>
    <lineage>
        <taxon>Eukaryota</taxon>
        <taxon>Metazoa</taxon>
        <taxon>Ecdysozoa</taxon>
        <taxon>Arthropoda</taxon>
        <taxon>Hexapoda</taxon>
        <taxon>Insecta</taxon>
        <taxon>Pterygota</taxon>
        <taxon>Neoptera</taxon>
        <taxon>Endopterygota</taxon>
        <taxon>Lepidoptera</taxon>
        <taxon>Glossata</taxon>
        <taxon>Ditrysia</taxon>
        <taxon>Tineoidea</taxon>
        <taxon>Psychidae</taxon>
        <taxon>Oiketicinae</taxon>
        <taxon>Eumeta</taxon>
    </lineage>
</organism>
<sequence>MIAGPGGTSKNNVIARDLKVETQEFVRMLARRTFNRADAGPYISLHNLAPQYDRPTKGYQLLLSKSSNEKKCSSWEDARVRAIGSYAHLHPQQGVEDSRTNAHAQEMQRA</sequence>
<gene>
    <name evidence="2" type="ORF">EVAR_58945_1</name>
</gene>
<dbReference type="EMBL" id="BGZK01001218">
    <property type="protein sequence ID" value="GBP74679.1"/>
    <property type="molecule type" value="Genomic_DNA"/>
</dbReference>
<feature type="compositionally biased region" description="Basic and acidic residues" evidence="1">
    <location>
        <begin position="96"/>
        <end position="110"/>
    </location>
</feature>